<comment type="caution">
    <text evidence="3">The sequence shown here is derived from an EMBL/GenBank/DDBJ whole genome shotgun (WGS) entry which is preliminary data.</text>
</comment>
<gene>
    <name evidence="3" type="ORF">V1634_29115</name>
</gene>
<keyword evidence="4" id="KW-1185">Reference proteome</keyword>
<accession>A0ABU7SLR8</accession>
<dbReference type="CDD" id="cd00085">
    <property type="entry name" value="HNHc"/>
    <property type="match status" value="1"/>
</dbReference>
<dbReference type="EMBL" id="JAZGQL010000029">
    <property type="protein sequence ID" value="MEE6310908.1"/>
    <property type="molecule type" value="Genomic_DNA"/>
</dbReference>
<feature type="domain" description="HNH nuclease" evidence="2">
    <location>
        <begin position="91"/>
        <end position="150"/>
    </location>
</feature>
<organism evidence="3 4">
    <name type="scientific">Plantactinospora veratri</name>
    <dbReference type="NCBI Taxonomy" id="1436122"/>
    <lineage>
        <taxon>Bacteria</taxon>
        <taxon>Bacillati</taxon>
        <taxon>Actinomycetota</taxon>
        <taxon>Actinomycetes</taxon>
        <taxon>Micromonosporales</taxon>
        <taxon>Micromonosporaceae</taxon>
        <taxon>Plantactinospora</taxon>
    </lineage>
</organism>
<dbReference type="GO" id="GO:0004519">
    <property type="term" value="F:endonuclease activity"/>
    <property type="evidence" value="ECO:0007669"/>
    <property type="project" value="UniProtKB-KW"/>
</dbReference>
<evidence type="ECO:0000256" key="1">
    <source>
        <dbReference type="SAM" id="MobiDB-lite"/>
    </source>
</evidence>
<evidence type="ECO:0000313" key="3">
    <source>
        <dbReference type="EMBL" id="MEE6310908.1"/>
    </source>
</evidence>
<feature type="compositionally biased region" description="Basic and acidic residues" evidence="1">
    <location>
        <begin position="63"/>
        <end position="72"/>
    </location>
</feature>
<keyword evidence="3" id="KW-0255">Endonuclease</keyword>
<dbReference type="RefSeq" id="WP_331210930.1">
    <property type="nucleotide sequence ID" value="NZ_JAZGQL010000029.1"/>
</dbReference>
<protein>
    <submittedName>
        <fullName evidence="3">HNH endonuclease signature motif containing protein</fullName>
        <ecNumber evidence="3">3.1.-.-</ecNumber>
    </submittedName>
</protein>
<name>A0ABU7SLR8_9ACTN</name>
<evidence type="ECO:0000313" key="4">
    <source>
        <dbReference type="Proteomes" id="UP001339911"/>
    </source>
</evidence>
<dbReference type="InterPro" id="IPR003615">
    <property type="entry name" value="HNH_nuc"/>
</dbReference>
<feature type="region of interest" description="Disordered" evidence="1">
    <location>
        <begin position="39"/>
        <end position="72"/>
    </location>
</feature>
<dbReference type="SMART" id="SM00507">
    <property type="entry name" value="HNHc"/>
    <property type="match status" value="1"/>
</dbReference>
<sequence length="199" mass="22178">MTTTMTTTGRACRECGGSMEGKRPQATYCSRSCKERASAKRHVTERNARQKGTRTAWKKTHRKTDAGKDERWAEQARRRARAAGAPVVELVKREVVFARDGWICQLCGEPTLRETGHDPRSASVDHTVPLAEGGSHTYDNTVTAHLACNVWEKRTKPLDEYWLIRWDSVSGEAIPIGRAVIWTLLDPAGDQAETSEVTA</sequence>
<dbReference type="Pfam" id="PF01844">
    <property type="entry name" value="HNH"/>
    <property type="match status" value="1"/>
</dbReference>
<feature type="compositionally biased region" description="Basic residues" evidence="1">
    <location>
        <begin position="49"/>
        <end position="62"/>
    </location>
</feature>
<proteinExistence type="predicted"/>
<feature type="compositionally biased region" description="Basic and acidic residues" evidence="1">
    <location>
        <begin position="39"/>
        <end position="48"/>
    </location>
</feature>
<reference evidence="3 4" key="1">
    <citation type="submission" date="2024-01" db="EMBL/GenBank/DDBJ databases">
        <title>Genome insights into Plantactinospora veratri sp. nov.</title>
        <authorList>
            <person name="Wang L."/>
        </authorList>
    </citation>
    <scope>NUCLEOTIDE SEQUENCE [LARGE SCALE GENOMIC DNA]</scope>
    <source>
        <strain evidence="3 4">NEAU-FHS4</strain>
    </source>
</reference>
<dbReference type="Proteomes" id="UP001339911">
    <property type="component" value="Unassembled WGS sequence"/>
</dbReference>
<dbReference type="Gene3D" id="1.10.30.50">
    <property type="match status" value="1"/>
</dbReference>
<keyword evidence="3" id="KW-0540">Nuclease</keyword>
<dbReference type="InterPro" id="IPR002711">
    <property type="entry name" value="HNH"/>
</dbReference>
<dbReference type="GO" id="GO:0016787">
    <property type="term" value="F:hydrolase activity"/>
    <property type="evidence" value="ECO:0007669"/>
    <property type="project" value="UniProtKB-KW"/>
</dbReference>
<dbReference type="EC" id="3.1.-.-" evidence="3"/>
<evidence type="ECO:0000259" key="2">
    <source>
        <dbReference type="SMART" id="SM00507"/>
    </source>
</evidence>
<keyword evidence="3" id="KW-0378">Hydrolase</keyword>